<gene>
    <name evidence="1" type="ORF">JMJ35_000948</name>
</gene>
<keyword evidence="2" id="KW-1185">Reference proteome</keyword>
<accession>A0AA39V9S0</accession>
<proteinExistence type="predicted"/>
<dbReference type="Proteomes" id="UP001166286">
    <property type="component" value="Unassembled WGS sequence"/>
</dbReference>
<sequence length="259" mass="30227">MAEESHLSASLSMLMDIDKLQGPNNYIQWKRHMRDLLVLLDLWPYIETKATSPGPPATPKELDEWTQDVETAAQAWEKLKIYISKDWETLYLTFSRFESLTLSRCDNDPRAYVNRFFECLLILEGLSAEPQLGENWKIHRFHEGLLPVYSTYVQIYNQNHHAFTEDGKPKFTIHYAIDRFLDFATYHRPISMTEEYTPKTLKARVASGTSELRIQKGAHPGNSRVIIHAVKYCTHCKMDYHDIDSCKVLHPELRKRPGR</sequence>
<reference evidence="1" key="1">
    <citation type="submission" date="2023-03" db="EMBL/GenBank/DDBJ databases">
        <title>Complete genome of Cladonia borealis.</title>
        <authorList>
            <person name="Park H."/>
        </authorList>
    </citation>
    <scope>NUCLEOTIDE SEQUENCE</scope>
    <source>
        <strain evidence="1">ANT050790</strain>
    </source>
</reference>
<protein>
    <submittedName>
        <fullName evidence="1">Uncharacterized protein</fullName>
    </submittedName>
</protein>
<dbReference type="AlphaFoldDB" id="A0AA39V9S0"/>
<name>A0AA39V9S0_9LECA</name>
<evidence type="ECO:0000313" key="2">
    <source>
        <dbReference type="Proteomes" id="UP001166286"/>
    </source>
</evidence>
<organism evidence="1 2">
    <name type="scientific">Cladonia borealis</name>
    <dbReference type="NCBI Taxonomy" id="184061"/>
    <lineage>
        <taxon>Eukaryota</taxon>
        <taxon>Fungi</taxon>
        <taxon>Dikarya</taxon>
        <taxon>Ascomycota</taxon>
        <taxon>Pezizomycotina</taxon>
        <taxon>Lecanoromycetes</taxon>
        <taxon>OSLEUM clade</taxon>
        <taxon>Lecanoromycetidae</taxon>
        <taxon>Lecanorales</taxon>
        <taxon>Lecanorineae</taxon>
        <taxon>Cladoniaceae</taxon>
        <taxon>Cladonia</taxon>
    </lineage>
</organism>
<evidence type="ECO:0000313" key="1">
    <source>
        <dbReference type="EMBL" id="KAK0516345.1"/>
    </source>
</evidence>
<dbReference type="EMBL" id="JAFEKC020000002">
    <property type="protein sequence ID" value="KAK0516345.1"/>
    <property type="molecule type" value="Genomic_DNA"/>
</dbReference>
<comment type="caution">
    <text evidence="1">The sequence shown here is derived from an EMBL/GenBank/DDBJ whole genome shotgun (WGS) entry which is preliminary data.</text>
</comment>